<name>A0A9P6A5T4_PLEER</name>
<feature type="compositionally biased region" description="Basic and acidic residues" evidence="1">
    <location>
        <begin position="117"/>
        <end position="128"/>
    </location>
</feature>
<sequence length="128" mass="13376">MSDLDADLYGDLYGNDEAEFADPGTNENEVKTTAEPLEAATTTAQTTGTNSKQAQAGNDTTAAAGTTAPTAPQPSAIPTSASPVPQQIPTYEQPQPSEYQSLGGDPGQYQNIPVTERSIRPSEMKDEG</sequence>
<feature type="region of interest" description="Disordered" evidence="1">
    <location>
        <begin position="1"/>
        <end position="128"/>
    </location>
</feature>
<evidence type="ECO:0000313" key="2">
    <source>
        <dbReference type="EMBL" id="KAF9498299.1"/>
    </source>
</evidence>
<accession>A0A9P6A5T4</accession>
<feature type="compositionally biased region" description="Acidic residues" evidence="1">
    <location>
        <begin position="1"/>
        <end position="20"/>
    </location>
</feature>
<gene>
    <name evidence="2" type="ORF">BDN71DRAFT_1504101</name>
</gene>
<keyword evidence="3" id="KW-1185">Reference proteome</keyword>
<dbReference type="OrthoDB" id="3056853at2759"/>
<proteinExistence type="predicted"/>
<dbReference type="EMBL" id="MU154538">
    <property type="protein sequence ID" value="KAF9498299.1"/>
    <property type="molecule type" value="Genomic_DNA"/>
</dbReference>
<organism evidence="2 3">
    <name type="scientific">Pleurotus eryngii</name>
    <name type="common">Boletus of the steppes</name>
    <dbReference type="NCBI Taxonomy" id="5323"/>
    <lineage>
        <taxon>Eukaryota</taxon>
        <taxon>Fungi</taxon>
        <taxon>Dikarya</taxon>
        <taxon>Basidiomycota</taxon>
        <taxon>Agaricomycotina</taxon>
        <taxon>Agaricomycetes</taxon>
        <taxon>Agaricomycetidae</taxon>
        <taxon>Agaricales</taxon>
        <taxon>Pleurotineae</taxon>
        <taxon>Pleurotaceae</taxon>
        <taxon>Pleurotus</taxon>
    </lineage>
</organism>
<dbReference type="AlphaFoldDB" id="A0A9P6A5T4"/>
<feature type="compositionally biased region" description="Low complexity" evidence="1">
    <location>
        <begin position="33"/>
        <end position="83"/>
    </location>
</feature>
<reference evidence="2" key="1">
    <citation type="submission" date="2020-11" db="EMBL/GenBank/DDBJ databases">
        <authorList>
            <consortium name="DOE Joint Genome Institute"/>
            <person name="Ahrendt S."/>
            <person name="Riley R."/>
            <person name="Andreopoulos W."/>
            <person name="Labutti K."/>
            <person name="Pangilinan J."/>
            <person name="Ruiz-Duenas F.J."/>
            <person name="Barrasa J.M."/>
            <person name="Sanchez-Garcia M."/>
            <person name="Camarero S."/>
            <person name="Miyauchi S."/>
            <person name="Serrano A."/>
            <person name="Linde D."/>
            <person name="Babiker R."/>
            <person name="Drula E."/>
            <person name="Ayuso-Fernandez I."/>
            <person name="Pacheco R."/>
            <person name="Padilla G."/>
            <person name="Ferreira P."/>
            <person name="Barriuso J."/>
            <person name="Kellner H."/>
            <person name="Castanera R."/>
            <person name="Alfaro M."/>
            <person name="Ramirez L."/>
            <person name="Pisabarro A.G."/>
            <person name="Kuo A."/>
            <person name="Tritt A."/>
            <person name="Lipzen A."/>
            <person name="He G."/>
            <person name="Yan M."/>
            <person name="Ng V."/>
            <person name="Cullen D."/>
            <person name="Martin F."/>
            <person name="Rosso M.-N."/>
            <person name="Henrissat B."/>
            <person name="Hibbett D."/>
            <person name="Martinez A.T."/>
            <person name="Grigoriev I.V."/>
        </authorList>
    </citation>
    <scope>NUCLEOTIDE SEQUENCE</scope>
    <source>
        <strain evidence="2">ATCC 90797</strain>
    </source>
</reference>
<protein>
    <submittedName>
        <fullName evidence="2">Uncharacterized protein</fullName>
    </submittedName>
</protein>
<evidence type="ECO:0000256" key="1">
    <source>
        <dbReference type="SAM" id="MobiDB-lite"/>
    </source>
</evidence>
<evidence type="ECO:0000313" key="3">
    <source>
        <dbReference type="Proteomes" id="UP000807025"/>
    </source>
</evidence>
<dbReference type="Proteomes" id="UP000807025">
    <property type="component" value="Unassembled WGS sequence"/>
</dbReference>
<comment type="caution">
    <text evidence="2">The sequence shown here is derived from an EMBL/GenBank/DDBJ whole genome shotgun (WGS) entry which is preliminary data.</text>
</comment>
<feature type="compositionally biased region" description="Polar residues" evidence="1">
    <location>
        <begin position="84"/>
        <end position="100"/>
    </location>
</feature>